<evidence type="ECO:0000313" key="4">
    <source>
        <dbReference type="EMBL" id="GME72164.1"/>
    </source>
</evidence>
<dbReference type="GO" id="GO:0001682">
    <property type="term" value="P:tRNA 5'-leader removal"/>
    <property type="evidence" value="ECO:0007669"/>
    <property type="project" value="InterPro"/>
</dbReference>
<dbReference type="PANTHER" id="PTHR28256">
    <property type="entry name" value="RIBONUCLEASES P/MRP PROTEIN SUBUNIT POP7"/>
    <property type="match status" value="1"/>
</dbReference>
<dbReference type="InterPro" id="IPR020241">
    <property type="entry name" value="RNase_P/MRP_Pop7_fungi"/>
</dbReference>
<accession>A0A9W6WAI9</accession>
<dbReference type="AlphaFoldDB" id="A0A9W6WAI9"/>
<dbReference type="GO" id="GO:0000172">
    <property type="term" value="C:ribonuclease MRP complex"/>
    <property type="evidence" value="ECO:0007669"/>
    <property type="project" value="InterPro"/>
</dbReference>
<gene>
    <name evidence="4" type="ORF">Cboi02_000349900</name>
</gene>
<comment type="subcellular location">
    <subcellularLocation>
        <location evidence="1">Nucleus</location>
    </subcellularLocation>
</comment>
<name>A0A9W6WAI9_CANBO</name>
<dbReference type="GO" id="GO:0004526">
    <property type="term" value="F:ribonuclease P activity"/>
    <property type="evidence" value="ECO:0007669"/>
    <property type="project" value="TreeGrafter"/>
</dbReference>
<reference evidence="4" key="1">
    <citation type="submission" date="2023-04" db="EMBL/GenBank/DDBJ databases">
        <title>Candida boidinii NBRC 10035.</title>
        <authorList>
            <person name="Ichikawa N."/>
            <person name="Sato H."/>
            <person name="Tonouchi N."/>
        </authorList>
    </citation>
    <scope>NUCLEOTIDE SEQUENCE</scope>
    <source>
        <strain evidence="4">NBRC 10035</strain>
    </source>
</reference>
<dbReference type="EMBL" id="BSXN01001218">
    <property type="protein sequence ID" value="GME72164.1"/>
    <property type="molecule type" value="Genomic_DNA"/>
</dbReference>
<dbReference type="GO" id="GO:0003723">
    <property type="term" value="F:RNA binding"/>
    <property type="evidence" value="ECO:0007669"/>
    <property type="project" value="TreeGrafter"/>
</dbReference>
<dbReference type="GO" id="GO:0005655">
    <property type="term" value="C:nucleolar ribonuclease P complex"/>
    <property type="evidence" value="ECO:0007669"/>
    <property type="project" value="InterPro"/>
</dbReference>
<evidence type="ECO:0000256" key="1">
    <source>
        <dbReference type="ARBA" id="ARBA00004123"/>
    </source>
</evidence>
<comment type="caution">
    <text evidence="4">The sequence shown here is derived from an EMBL/GenBank/DDBJ whole genome shotgun (WGS) entry which is preliminary data.</text>
</comment>
<proteinExistence type="predicted"/>
<dbReference type="GO" id="GO:0000171">
    <property type="term" value="F:ribonuclease MRP activity"/>
    <property type="evidence" value="ECO:0007669"/>
    <property type="project" value="TreeGrafter"/>
</dbReference>
<dbReference type="Pfam" id="PF12328">
    <property type="entry name" value="Rpp20"/>
    <property type="match status" value="1"/>
</dbReference>
<evidence type="ECO:0000256" key="3">
    <source>
        <dbReference type="ARBA" id="ARBA00023242"/>
    </source>
</evidence>
<organism evidence="4 5">
    <name type="scientific">Candida boidinii</name>
    <name type="common">Yeast</name>
    <dbReference type="NCBI Taxonomy" id="5477"/>
    <lineage>
        <taxon>Eukaryota</taxon>
        <taxon>Fungi</taxon>
        <taxon>Dikarya</taxon>
        <taxon>Ascomycota</taxon>
        <taxon>Saccharomycotina</taxon>
        <taxon>Pichiomycetes</taxon>
        <taxon>Pichiales</taxon>
        <taxon>Pichiaceae</taxon>
        <taxon>Ogataea</taxon>
        <taxon>Ogataea/Candida clade</taxon>
    </lineage>
</organism>
<evidence type="ECO:0000256" key="2">
    <source>
        <dbReference type="ARBA" id="ARBA00022694"/>
    </source>
</evidence>
<dbReference type="GO" id="GO:0006364">
    <property type="term" value="P:rRNA processing"/>
    <property type="evidence" value="ECO:0007669"/>
    <property type="project" value="TreeGrafter"/>
</dbReference>
<dbReference type="SUPFAM" id="SSF82704">
    <property type="entry name" value="AlbA-like"/>
    <property type="match status" value="1"/>
</dbReference>
<evidence type="ECO:0000313" key="5">
    <source>
        <dbReference type="Proteomes" id="UP001165120"/>
    </source>
</evidence>
<dbReference type="InterPro" id="IPR014612">
    <property type="entry name" value="Pop7/Rpp20"/>
</dbReference>
<dbReference type="Proteomes" id="UP001165120">
    <property type="component" value="Unassembled WGS sequence"/>
</dbReference>
<keyword evidence="5" id="KW-1185">Reference proteome</keyword>
<dbReference type="GO" id="GO:0000294">
    <property type="term" value="P:nuclear-transcribed mRNA catabolic process, RNase MRP-dependent"/>
    <property type="evidence" value="ECO:0007669"/>
    <property type="project" value="TreeGrafter"/>
</dbReference>
<dbReference type="InterPro" id="IPR036882">
    <property type="entry name" value="Alba-like_dom_sf"/>
</dbReference>
<protein>
    <submittedName>
        <fullName evidence="4">Unnamed protein product</fullName>
    </submittedName>
</protein>
<keyword evidence="3" id="KW-0539">Nucleus</keyword>
<keyword evidence="2" id="KW-0819">tRNA processing</keyword>
<dbReference type="Gene3D" id="3.30.110.20">
    <property type="entry name" value="Alba-like domain"/>
    <property type="match status" value="1"/>
</dbReference>
<dbReference type="GO" id="GO:0034965">
    <property type="term" value="P:intronic box C/D snoRNA processing"/>
    <property type="evidence" value="ECO:0007669"/>
    <property type="project" value="TreeGrafter"/>
</dbReference>
<sequence length="153" mass="17358">MGAEKSKTLVRKQAPKLGKVEGKLVKHAPPRHYSYQQVQKVIHIKSSTPFVSALKRIEKHMRQESKNLKNKNRSSLNDSYITIKGMGKAISKVLSLGLHFKVENGNKIETFTKSIGVLDEFKKSNDDSSDSDDEESTLRKRNVSCVEIRIYVK</sequence>
<dbReference type="PANTHER" id="PTHR28256:SF1">
    <property type="entry name" value="RIBONUCLEASES P_MRP PROTEIN SUBUNIT POP7"/>
    <property type="match status" value="1"/>
</dbReference>